<evidence type="ECO:0000256" key="5">
    <source>
        <dbReference type="ARBA" id="ARBA00022729"/>
    </source>
</evidence>
<evidence type="ECO:0000256" key="3">
    <source>
        <dbReference type="ARBA" id="ARBA00022475"/>
    </source>
</evidence>
<reference evidence="22 23" key="1">
    <citation type="submission" date="2017-12" db="EMBL/GenBank/DDBJ databases">
        <title>Hemimetabolous genomes reveal molecular basis of termite eusociality.</title>
        <authorList>
            <person name="Harrison M.C."/>
            <person name="Jongepier E."/>
            <person name="Robertson H.M."/>
            <person name="Arning N."/>
            <person name="Bitard-Feildel T."/>
            <person name="Chao H."/>
            <person name="Childers C.P."/>
            <person name="Dinh H."/>
            <person name="Doddapaneni H."/>
            <person name="Dugan S."/>
            <person name="Gowin J."/>
            <person name="Greiner C."/>
            <person name="Han Y."/>
            <person name="Hu H."/>
            <person name="Hughes D.S.T."/>
            <person name="Huylmans A.-K."/>
            <person name="Kemena C."/>
            <person name="Kremer L.P.M."/>
            <person name="Lee S.L."/>
            <person name="Lopez-Ezquerra A."/>
            <person name="Mallet L."/>
            <person name="Monroy-Kuhn J.M."/>
            <person name="Moser A."/>
            <person name="Murali S.C."/>
            <person name="Muzny D.M."/>
            <person name="Otani S."/>
            <person name="Piulachs M.-D."/>
            <person name="Poelchau M."/>
            <person name="Qu J."/>
            <person name="Schaub F."/>
            <person name="Wada-Katsumata A."/>
            <person name="Worley K.C."/>
            <person name="Xie Q."/>
            <person name="Ylla G."/>
            <person name="Poulsen M."/>
            <person name="Gibbs R.A."/>
            <person name="Schal C."/>
            <person name="Richards S."/>
            <person name="Belles X."/>
            <person name="Korb J."/>
            <person name="Bornberg-Bauer E."/>
        </authorList>
    </citation>
    <scope>NUCLEOTIDE SEQUENCE [LARGE SCALE GENOMIC DNA]</scope>
    <source>
        <tissue evidence="22">Whole body</tissue>
    </source>
</reference>
<evidence type="ECO:0000256" key="9">
    <source>
        <dbReference type="ARBA" id="ARBA00023136"/>
    </source>
</evidence>
<keyword evidence="9 18" id="KW-0472">Membrane</keyword>
<dbReference type="FunFam" id="3.40.190.10:FF:000001">
    <property type="entry name" value="Glutamate receptor ionotropic, kainate 2"/>
    <property type="match status" value="1"/>
</dbReference>
<dbReference type="Gene3D" id="1.10.287.70">
    <property type="match status" value="1"/>
</dbReference>
<evidence type="ECO:0000256" key="1">
    <source>
        <dbReference type="ARBA" id="ARBA00008685"/>
    </source>
</evidence>
<keyword evidence="5 19" id="KW-0732">Signal</keyword>
<sequence>MLMLLTLCVLWYVQIMDDRWESEVIEYGAINITGFRIVDSSRRYVKDFLEGWRKLDPTISQGAGRESISAQAALMYDAVFVLVEAFNKILKKKPDTFRTNFRRGQIFNNGSRGIDCNTSQGWVTPWEHGDKISRHLRKVELEGLTGEIRFNDDGRRQNYTLHVVEMTFNSAMVKVAEWTDEFGFSPVAAKYVRLKPGSEIEKNRTYIVTTIVEEPYIMLRKPEPGENLTGNDRFEGYCKDLADLIAKTLGINYELSIVKDGNYGAENPDVKGGWDGMVGELVRKEADIAIASMTITSERERVIDFSKPFMSLGISIMIKKPVKQKPGVFSFLNPLSKEIWVCVIFSYVGVSIVLFIVSRFSPYEWHLLHYGEDPGHHHSGVGATSSAPSTVANDFSILNSLWFALGAFMQQGCDISPRSISGRIVGSVWWFFTLILISSYTANLAAFLTVERMVAPINSPEDLASQTEVQYGTLFHGSTWDFFRKSQITLYSKMWEFMSSRKHVFVRTYDEGIKRVRTSKGKYALLIESPKNDYINEREPCDTMKVGRNLDAKGFGVATPLGSPLRVCNEDLTQLELEWRVESWDASLPGYELGSRGIELSRVFGIGSCRIMARKELGGAKKTSC</sequence>
<dbReference type="Gene3D" id="3.40.190.10">
    <property type="entry name" value="Periplasmic binding protein-like II"/>
    <property type="match status" value="1"/>
</dbReference>
<feature type="site" description="Interaction with the cone snail toxin Con-ikot-ikot" evidence="17">
    <location>
        <position position="484"/>
    </location>
</feature>
<evidence type="ECO:0000256" key="17">
    <source>
        <dbReference type="PIRSR" id="PIRSR601508-2"/>
    </source>
</evidence>
<dbReference type="Proteomes" id="UP000235965">
    <property type="component" value="Unassembled WGS sequence"/>
</dbReference>
<dbReference type="InterPro" id="IPR028082">
    <property type="entry name" value="Peripla_BP_I"/>
</dbReference>
<dbReference type="GO" id="GO:0045211">
    <property type="term" value="C:postsynaptic membrane"/>
    <property type="evidence" value="ECO:0007669"/>
    <property type="project" value="UniProtKB-SubCell"/>
</dbReference>
<dbReference type="InParanoid" id="A0A2J7QNV3"/>
<feature type="binding site" evidence="16">
    <location>
        <position position="299"/>
    </location>
    <ligand>
        <name>L-glutamate</name>
        <dbReference type="ChEBI" id="CHEBI:29985"/>
    </ligand>
</feature>
<evidence type="ECO:0000256" key="14">
    <source>
        <dbReference type="ARBA" id="ARBA00023303"/>
    </source>
</evidence>
<feature type="domain" description="Ionotropic glutamate receptor L-glutamate and glycine-binding" evidence="21">
    <location>
        <begin position="215"/>
        <end position="283"/>
    </location>
</feature>
<feature type="transmembrane region" description="Helical" evidence="18">
    <location>
        <begin position="428"/>
        <end position="450"/>
    </location>
</feature>
<evidence type="ECO:0000256" key="19">
    <source>
        <dbReference type="SAM" id="SignalP"/>
    </source>
</evidence>
<comment type="caution">
    <text evidence="22">The sequence shown here is derived from an EMBL/GenBank/DDBJ whole genome shotgun (WGS) entry which is preliminary data.</text>
</comment>
<feature type="chain" id="PRO_5014458598" evidence="19">
    <location>
        <begin position="16"/>
        <end position="625"/>
    </location>
</feature>
<keyword evidence="14" id="KW-0407">Ion channel</keyword>
<keyword evidence="7" id="KW-0770">Synapse</keyword>
<dbReference type="FunFam" id="1.10.287.70:FF:000067">
    <property type="entry name" value="glutamate receptor 2 isoform X1"/>
    <property type="match status" value="1"/>
</dbReference>
<evidence type="ECO:0000256" key="13">
    <source>
        <dbReference type="ARBA" id="ARBA00023286"/>
    </source>
</evidence>
<keyword evidence="3" id="KW-1003">Cell membrane</keyword>
<evidence type="ECO:0000256" key="12">
    <source>
        <dbReference type="ARBA" id="ARBA00023257"/>
    </source>
</evidence>
<dbReference type="OrthoDB" id="5984008at2759"/>
<dbReference type="FunFam" id="3.40.190.10:FF:000060">
    <property type="entry name" value="Glutamate receptor ionotropic, kainate 1"/>
    <property type="match status" value="1"/>
</dbReference>
<dbReference type="InterPro" id="IPR015683">
    <property type="entry name" value="Ionotropic_Glu_rcpt"/>
</dbReference>
<dbReference type="PRINTS" id="PR00177">
    <property type="entry name" value="NMDARECEPTOR"/>
</dbReference>
<feature type="binding site" evidence="16">
    <location>
        <position position="479"/>
    </location>
    <ligand>
        <name>L-glutamate</name>
        <dbReference type="ChEBI" id="CHEBI:29985"/>
    </ligand>
</feature>
<feature type="site" description="Crucial to convey clamshell closure to channel opening" evidence="17">
    <location>
        <position position="457"/>
    </location>
</feature>
<evidence type="ECO:0000313" key="23">
    <source>
        <dbReference type="Proteomes" id="UP000235965"/>
    </source>
</evidence>
<name>A0A2J7QNV3_9NEOP</name>
<keyword evidence="11" id="KW-0325">Glycoprotein</keyword>
<keyword evidence="8" id="KW-0406">Ion transport</keyword>
<evidence type="ECO:0000256" key="15">
    <source>
        <dbReference type="ARBA" id="ARBA00034104"/>
    </source>
</evidence>
<evidence type="ECO:0000256" key="2">
    <source>
        <dbReference type="ARBA" id="ARBA00022448"/>
    </source>
</evidence>
<feature type="domain" description="Ionotropic glutamate receptor C-terminal" evidence="20">
    <location>
        <begin position="205"/>
        <end position="582"/>
    </location>
</feature>
<comment type="similarity">
    <text evidence="1">Belongs to the glutamate-gated ion channel (TC 1.A.10.1) family.</text>
</comment>
<evidence type="ECO:0000256" key="6">
    <source>
        <dbReference type="ARBA" id="ARBA00022989"/>
    </source>
</evidence>
<feature type="transmembrane region" description="Helical" evidence="18">
    <location>
        <begin position="338"/>
        <end position="357"/>
    </location>
</feature>
<dbReference type="AlphaFoldDB" id="A0A2J7QNV3"/>
<feature type="signal peptide" evidence="19">
    <location>
        <begin position="1"/>
        <end position="15"/>
    </location>
</feature>
<feature type="binding site" evidence="16">
    <location>
        <position position="478"/>
    </location>
    <ligand>
        <name>L-glutamate</name>
        <dbReference type="ChEBI" id="CHEBI:29985"/>
    </ligand>
</feature>
<dbReference type="SMART" id="SM00918">
    <property type="entry name" value="Lig_chan-Glu_bd"/>
    <property type="match status" value="1"/>
</dbReference>
<dbReference type="GO" id="GO:0007166">
    <property type="term" value="P:cell surface receptor signaling pathway"/>
    <property type="evidence" value="ECO:0007669"/>
    <property type="project" value="UniProtKB-ARBA"/>
</dbReference>
<protein>
    <submittedName>
        <fullName evidence="22">Glutamate receptor 1</fullName>
    </submittedName>
</protein>
<dbReference type="PANTHER" id="PTHR18966">
    <property type="entry name" value="IONOTROPIC GLUTAMATE RECEPTOR"/>
    <property type="match status" value="1"/>
</dbReference>
<keyword evidence="12" id="KW-0628">Postsynaptic cell membrane</keyword>
<dbReference type="SUPFAM" id="SSF53850">
    <property type="entry name" value="Periplasmic binding protein-like II"/>
    <property type="match status" value="1"/>
</dbReference>
<feature type="binding site" evidence="16">
    <location>
        <position position="528"/>
    </location>
    <ligand>
        <name>L-glutamate</name>
        <dbReference type="ChEBI" id="CHEBI:29985"/>
    </ligand>
</feature>
<proteinExistence type="inferred from homology"/>
<dbReference type="Gene3D" id="3.40.50.2300">
    <property type="match status" value="1"/>
</dbReference>
<evidence type="ECO:0000256" key="18">
    <source>
        <dbReference type="SAM" id="Phobius"/>
    </source>
</evidence>
<dbReference type="Pfam" id="PF01094">
    <property type="entry name" value="ANF_receptor"/>
    <property type="match status" value="1"/>
</dbReference>
<dbReference type="STRING" id="105785.A0A2J7QNV3"/>
<evidence type="ECO:0000256" key="8">
    <source>
        <dbReference type="ARBA" id="ARBA00023065"/>
    </source>
</evidence>
<dbReference type="Pfam" id="PF00060">
    <property type="entry name" value="Lig_chan"/>
    <property type="match status" value="1"/>
</dbReference>
<keyword evidence="6 18" id="KW-1133">Transmembrane helix</keyword>
<dbReference type="CDD" id="cd13715">
    <property type="entry name" value="PBP2_iGluR_AMPA"/>
    <property type="match status" value="1"/>
</dbReference>
<accession>A0A2J7QNV3</accession>
<dbReference type="EMBL" id="NEVH01012562">
    <property type="protein sequence ID" value="PNF30262.1"/>
    <property type="molecule type" value="Genomic_DNA"/>
</dbReference>
<dbReference type="InterPro" id="IPR001320">
    <property type="entry name" value="Iontro_rcpt_C"/>
</dbReference>
<dbReference type="SUPFAM" id="SSF81324">
    <property type="entry name" value="Voltage-gated potassium channels"/>
    <property type="match status" value="1"/>
</dbReference>
<evidence type="ECO:0000256" key="11">
    <source>
        <dbReference type="ARBA" id="ARBA00023180"/>
    </source>
</evidence>
<comment type="subcellular location">
    <subcellularLocation>
        <location evidence="15">Postsynaptic cell membrane</location>
        <topology evidence="15">Multi-pass membrane protein</topology>
    </subcellularLocation>
</comment>
<evidence type="ECO:0000259" key="21">
    <source>
        <dbReference type="SMART" id="SM00918"/>
    </source>
</evidence>
<keyword evidence="13" id="KW-1071">Ligand-gated ion channel</keyword>
<keyword evidence="10 22" id="KW-0675">Receptor</keyword>
<evidence type="ECO:0000259" key="20">
    <source>
        <dbReference type="SMART" id="SM00079"/>
    </source>
</evidence>
<dbReference type="SUPFAM" id="SSF53822">
    <property type="entry name" value="Periplasmic binding protein-like I"/>
    <property type="match status" value="1"/>
</dbReference>
<evidence type="ECO:0000256" key="7">
    <source>
        <dbReference type="ARBA" id="ARBA00023018"/>
    </source>
</evidence>
<evidence type="ECO:0000256" key="16">
    <source>
        <dbReference type="PIRSR" id="PIRSR601508-1"/>
    </source>
</evidence>
<dbReference type="SMART" id="SM00079">
    <property type="entry name" value="PBPe"/>
    <property type="match status" value="1"/>
</dbReference>
<gene>
    <name evidence="22" type="primary">GluRIA</name>
    <name evidence="22" type="ORF">B7P43_G01238</name>
</gene>
<evidence type="ECO:0000256" key="4">
    <source>
        <dbReference type="ARBA" id="ARBA00022692"/>
    </source>
</evidence>
<dbReference type="GO" id="GO:0022824">
    <property type="term" value="F:transmitter-gated monoatomic ion channel activity"/>
    <property type="evidence" value="ECO:0007669"/>
    <property type="project" value="UniProtKB-ARBA"/>
</dbReference>
<keyword evidence="2" id="KW-0813">Transport</keyword>
<evidence type="ECO:0000256" key="10">
    <source>
        <dbReference type="ARBA" id="ARBA00023170"/>
    </source>
</evidence>
<dbReference type="FunCoup" id="A0A2J7QNV3">
    <property type="interactions" value="157"/>
</dbReference>
<feature type="binding site" evidence="16">
    <location>
        <position position="294"/>
    </location>
    <ligand>
        <name>L-glutamate</name>
        <dbReference type="ChEBI" id="CHEBI:29985"/>
    </ligand>
</feature>
<keyword evidence="23" id="KW-1185">Reference proteome</keyword>
<dbReference type="InterPro" id="IPR001508">
    <property type="entry name" value="Iono_Glu_rcpt_met"/>
</dbReference>
<evidence type="ECO:0000313" key="22">
    <source>
        <dbReference type="EMBL" id="PNF30262.1"/>
    </source>
</evidence>
<organism evidence="22 23">
    <name type="scientific">Cryptotermes secundus</name>
    <dbReference type="NCBI Taxonomy" id="105785"/>
    <lineage>
        <taxon>Eukaryota</taxon>
        <taxon>Metazoa</taxon>
        <taxon>Ecdysozoa</taxon>
        <taxon>Arthropoda</taxon>
        <taxon>Hexapoda</taxon>
        <taxon>Insecta</taxon>
        <taxon>Pterygota</taxon>
        <taxon>Neoptera</taxon>
        <taxon>Polyneoptera</taxon>
        <taxon>Dictyoptera</taxon>
        <taxon>Blattodea</taxon>
        <taxon>Blattoidea</taxon>
        <taxon>Termitoidae</taxon>
        <taxon>Kalotermitidae</taxon>
        <taxon>Cryptotermitinae</taxon>
        <taxon>Cryptotermes</taxon>
    </lineage>
</organism>
<dbReference type="InterPro" id="IPR001828">
    <property type="entry name" value="ANF_lig-bd_rcpt"/>
</dbReference>
<dbReference type="InterPro" id="IPR019594">
    <property type="entry name" value="Glu/Gly-bd"/>
</dbReference>
<keyword evidence="4 18" id="KW-0812">Transmembrane</keyword>
<dbReference type="Pfam" id="PF10613">
    <property type="entry name" value="Lig_chan-Glu_bd"/>
    <property type="match status" value="1"/>
</dbReference>